<evidence type="ECO:0000256" key="3">
    <source>
        <dbReference type="ARBA" id="ARBA00022771"/>
    </source>
</evidence>
<feature type="repeat" description="ANK" evidence="5">
    <location>
        <begin position="697"/>
        <end position="720"/>
    </location>
</feature>
<dbReference type="Pfam" id="PF12796">
    <property type="entry name" value="Ank_2"/>
    <property type="match status" value="3"/>
</dbReference>
<feature type="repeat" description="ANK" evidence="5">
    <location>
        <begin position="354"/>
        <end position="386"/>
    </location>
</feature>
<gene>
    <name evidence="9" type="ORF">CJN711_LOCUS13204</name>
</gene>
<dbReference type="EMBL" id="CAJNOV010005794">
    <property type="protein sequence ID" value="CAF1225137.1"/>
    <property type="molecule type" value="Genomic_DNA"/>
</dbReference>
<evidence type="ECO:0000256" key="5">
    <source>
        <dbReference type="PROSITE-ProRule" id="PRU00023"/>
    </source>
</evidence>
<keyword evidence="3 6" id="KW-0863">Zinc-finger</keyword>
<keyword evidence="4" id="KW-0862">Zinc</keyword>
<dbReference type="PROSITE" id="PS50088">
    <property type="entry name" value="ANK_REPEAT"/>
    <property type="match status" value="4"/>
</dbReference>
<dbReference type="PANTHER" id="PTHR15897">
    <property type="entry name" value="ANKYRIN REPEAT AND MYND DOMAIN PROTEIN 1"/>
    <property type="match status" value="1"/>
</dbReference>
<dbReference type="InterPro" id="IPR053064">
    <property type="entry name" value="Ankyrin-MYND_domain-protein"/>
</dbReference>
<dbReference type="PANTHER" id="PTHR15897:SF2">
    <property type="entry name" value="ANKYRIN REPEAT AND MYND DOMAIN-CONTAINING PROTEIN 1"/>
    <property type="match status" value="1"/>
</dbReference>
<keyword evidence="2" id="KW-0677">Repeat</keyword>
<dbReference type="SMART" id="SM00248">
    <property type="entry name" value="ANK"/>
    <property type="match status" value="6"/>
</dbReference>
<dbReference type="Gene3D" id="6.10.140.2220">
    <property type="match status" value="1"/>
</dbReference>
<dbReference type="SUPFAM" id="SSF48403">
    <property type="entry name" value="Ankyrin repeat"/>
    <property type="match status" value="2"/>
</dbReference>
<dbReference type="AlphaFoldDB" id="A0A814Y4H2"/>
<organism evidence="9 10">
    <name type="scientific">Rotaria magnacalcarata</name>
    <dbReference type="NCBI Taxonomy" id="392030"/>
    <lineage>
        <taxon>Eukaryota</taxon>
        <taxon>Metazoa</taxon>
        <taxon>Spiralia</taxon>
        <taxon>Gnathifera</taxon>
        <taxon>Rotifera</taxon>
        <taxon>Eurotatoria</taxon>
        <taxon>Bdelloidea</taxon>
        <taxon>Philodinida</taxon>
        <taxon>Philodinidae</taxon>
        <taxon>Rotaria</taxon>
    </lineage>
</organism>
<accession>A0A814Y4H2</accession>
<name>A0A814Y4H2_9BILA</name>
<evidence type="ECO:0000259" key="8">
    <source>
        <dbReference type="PROSITE" id="PS50865"/>
    </source>
</evidence>
<keyword evidence="5" id="KW-0040">ANK repeat</keyword>
<comment type="caution">
    <text evidence="9">The sequence shown here is derived from an EMBL/GenBank/DDBJ whole genome shotgun (WGS) entry which is preliminary data.</text>
</comment>
<dbReference type="InterPro" id="IPR002893">
    <property type="entry name" value="Znf_MYND"/>
</dbReference>
<evidence type="ECO:0000313" key="10">
    <source>
        <dbReference type="Proteomes" id="UP000663855"/>
    </source>
</evidence>
<dbReference type="SMART" id="SM00698">
    <property type="entry name" value="MORN"/>
    <property type="match status" value="2"/>
</dbReference>
<dbReference type="GO" id="GO:0008270">
    <property type="term" value="F:zinc ion binding"/>
    <property type="evidence" value="ECO:0007669"/>
    <property type="project" value="UniProtKB-KW"/>
</dbReference>
<sequence>MSTLINGKNQEQSKDIDEDKSDKKPTTSASKNNVGKPVDENKTKIASVSVGVGRDIPSPNGIKASAKSTVVEDSCKYKGDLYDDKKHGIGILSWSDGRMYNGAFFADKRHGFGTFETADLSEFKGLYRQDERFGPGILIYKSMTHADVGFWLSEDLVRILQRHPNLNFDICITDKKCTNKSSSIIPSWYSPQELLTTTVDLDSILKKKSNALFCKSIDEENISLKYYLIDRSDRIEDAIHEKRAQLDAYLTSLNNDDILKEKILTEHIADIMPPNETFEQTQLYYYINKFWPLKQRATFPIDEILSNTRSCFPNPGPLENSSMFLFESAFHGKTKTVRELLMHRQVYVDVCDSRGLTALHLAVYNVQINVVNLLLDFGANVNQLSDDGLTSLAIAFLLYYGNDPQKTINTALEHLDPVLTTLKPVSVLEARRSSSKDRIIQQSRATTNSSRNLISRASTIDEDKVVCSSESIKINEIENKNPYGYELSSELRERIENEHLRQLLHSLIKYVCIFRRCKSKTNIYTCTILLIMKDLYEKSFIKKSFFCVRILLRRGADPCLSDWPLPVLALAVRAGDKEMVELLLKKKAQVNCRLSATRLAYLTPLHIACGCLSSNAIDIVRQLLEHGAHVNAESSPGGQEYLSLAEPLAVDANKLDRTTLHGRTPLHITCTREVTEDTLSLVRLLLEHRADPNAVCNGQTPLSLAIILGNEPLVDLLIEHETTDPSTFLGLGNGNALCTVLSTNHESRWTYAKRLQLIEHFIAKNPQVLYPVRFGPKNTLGSSVDYAYYSFFADAKISQTPYHSLLPQERIIYKERKELLVHIAKRFREEVTKLEDFLRLPTPIPGSRETPSSNMFVQRVVSRARSFVTERSGDINSKASNEFHYCATCGRSTGVRLTLCKRCQQVYFCSKACKVAGWNTFHRLECETPNQTSLAERPITTTKTISSKNQLPSLRPSTHQTDLTQFQSVDTSGTRAENFTALDNVLFKESALSVKTPQNTNNNARLPRLSVAQLIRQKRLKKNGKLGGNLPPTLPASLQGVPLSWNSTYNAPENYSFN</sequence>
<dbReference type="PROSITE" id="PS50297">
    <property type="entry name" value="ANK_REP_REGION"/>
    <property type="match status" value="3"/>
</dbReference>
<evidence type="ECO:0000313" key="9">
    <source>
        <dbReference type="EMBL" id="CAF1225137.1"/>
    </source>
</evidence>
<feature type="repeat" description="ANK" evidence="5">
    <location>
        <begin position="661"/>
        <end position="697"/>
    </location>
</feature>
<evidence type="ECO:0000256" key="2">
    <source>
        <dbReference type="ARBA" id="ARBA00022737"/>
    </source>
</evidence>
<feature type="compositionally biased region" description="Polar residues" evidence="7">
    <location>
        <begin position="1"/>
        <end position="10"/>
    </location>
</feature>
<feature type="domain" description="MYND-type" evidence="8">
    <location>
        <begin position="886"/>
        <end position="926"/>
    </location>
</feature>
<dbReference type="Proteomes" id="UP000663855">
    <property type="component" value="Unassembled WGS sequence"/>
</dbReference>
<evidence type="ECO:0000256" key="6">
    <source>
        <dbReference type="PROSITE-ProRule" id="PRU00134"/>
    </source>
</evidence>
<protein>
    <recommendedName>
        <fullName evidence="8">MYND-type domain-containing protein</fullName>
    </recommendedName>
</protein>
<evidence type="ECO:0000256" key="1">
    <source>
        <dbReference type="ARBA" id="ARBA00022723"/>
    </source>
</evidence>
<dbReference type="Gene3D" id="2.20.110.10">
    <property type="entry name" value="Histone H3 K4-specific methyltransferase SET7/9 N-terminal domain"/>
    <property type="match status" value="1"/>
</dbReference>
<evidence type="ECO:0000256" key="4">
    <source>
        <dbReference type="ARBA" id="ARBA00022833"/>
    </source>
</evidence>
<dbReference type="Gene3D" id="1.25.40.20">
    <property type="entry name" value="Ankyrin repeat-containing domain"/>
    <property type="match status" value="3"/>
</dbReference>
<feature type="region of interest" description="Disordered" evidence="7">
    <location>
        <begin position="1"/>
        <end position="44"/>
    </location>
</feature>
<dbReference type="PROSITE" id="PS50865">
    <property type="entry name" value="ZF_MYND_2"/>
    <property type="match status" value="1"/>
</dbReference>
<dbReference type="SUPFAM" id="SSF144232">
    <property type="entry name" value="HIT/MYND zinc finger-like"/>
    <property type="match status" value="1"/>
</dbReference>
<feature type="repeat" description="ANK" evidence="5">
    <location>
        <begin position="600"/>
        <end position="635"/>
    </location>
</feature>
<reference evidence="9" key="1">
    <citation type="submission" date="2021-02" db="EMBL/GenBank/DDBJ databases">
        <authorList>
            <person name="Nowell W R."/>
        </authorList>
    </citation>
    <scope>NUCLEOTIDE SEQUENCE</scope>
</reference>
<feature type="compositionally biased region" description="Basic and acidic residues" evidence="7">
    <location>
        <begin position="11"/>
        <end position="25"/>
    </location>
</feature>
<dbReference type="InterPro" id="IPR002110">
    <property type="entry name" value="Ankyrin_rpt"/>
</dbReference>
<dbReference type="InterPro" id="IPR036770">
    <property type="entry name" value="Ankyrin_rpt-contain_sf"/>
</dbReference>
<dbReference type="SUPFAM" id="SSF82185">
    <property type="entry name" value="Histone H3 K4-specific methyltransferase SET7/9 N-terminal domain"/>
    <property type="match status" value="1"/>
</dbReference>
<keyword evidence="1" id="KW-0479">Metal-binding</keyword>
<dbReference type="Pfam" id="PF01753">
    <property type="entry name" value="zf-MYND"/>
    <property type="match status" value="1"/>
</dbReference>
<evidence type="ECO:0000256" key="7">
    <source>
        <dbReference type="SAM" id="MobiDB-lite"/>
    </source>
</evidence>
<proteinExistence type="predicted"/>
<dbReference type="Pfam" id="PF02493">
    <property type="entry name" value="MORN"/>
    <property type="match status" value="2"/>
</dbReference>
<dbReference type="InterPro" id="IPR003409">
    <property type="entry name" value="MORN"/>
</dbReference>